<reference evidence="14 15" key="1">
    <citation type="submission" date="2016-04" db="EMBL/GenBank/DDBJ databases">
        <title>Complete genome sequence of Thermococcus chitonophagus type strain GC74.</title>
        <authorList>
            <person name="Oger P.M."/>
        </authorList>
    </citation>
    <scope>NUCLEOTIDE SEQUENCE [LARGE SCALE GENOMIC DNA]</scope>
    <source>
        <strain evidence="14 15">GC74</strain>
    </source>
</reference>
<dbReference type="HAMAP" id="MF_01211">
    <property type="entry name" value="DHODB_Fe_S_bind"/>
    <property type="match status" value="1"/>
</dbReference>
<dbReference type="Gene3D" id="3.40.50.80">
    <property type="entry name" value="Nucleotide-binding domain of ferredoxin-NADP reductase (FNR) module"/>
    <property type="match status" value="1"/>
</dbReference>
<evidence type="ECO:0000256" key="7">
    <source>
        <dbReference type="ARBA" id="ARBA00022975"/>
    </source>
</evidence>
<evidence type="ECO:0000256" key="11">
    <source>
        <dbReference type="HAMAP-Rule" id="MF_01211"/>
    </source>
</evidence>
<feature type="binding site" evidence="11 12">
    <location>
        <position position="216"/>
    </location>
    <ligand>
        <name>[2Fe-2S] cluster</name>
        <dbReference type="ChEBI" id="CHEBI:190135"/>
    </ligand>
</feature>
<keyword evidence="6 11" id="KW-0274">FAD</keyword>
<dbReference type="NCBIfam" id="NF000796">
    <property type="entry name" value="PRK00054.1-1"/>
    <property type="match status" value="1"/>
</dbReference>
<dbReference type="InterPro" id="IPR019480">
    <property type="entry name" value="Dihydroorotate_DH_Fe-S-bd"/>
</dbReference>
<keyword evidence="10 11" id="KW-0411">Iron-sulfur</keyword>
<dbReference type="GO" id="GO:0051537">
    <property type="term" value="F:2 iron, 2 sulfur cluster binding"/>
    <property type="evidence" value="ECO:0007669"/>
    <property type="project" value="UniProtKB-KW"/>
</dbReference>
<comment type="subunit">
    <text evidence="11">Heterotetramer of 2 PyrK and 2 PyrD type B subunits.</text>
</comment>
<keyword evidence="8 11" id="KW-0249">Electron transport</keyword>
<dbReference type="EMBL" id="CP015193">
    <property type="protein sequence ID" value="ASJ15945.1"/>
    <property type="molecule type" value="Genomic_DNA"/>
</dbReference>
<keyword evidence="4 11" id="KW-0001">2Fe-2S</keyword>
<dbReference type="GO" id="GO:0046872">
    <property type="term" value="F:metal ion binding"/>
    <property type="evidence" value="ECO:0007669"/>
    <property type="project" value="UniProtKB-KW"/>
</dbReference>
<comment type="cofactor">
    <cofactor evidence="12">
        <name>[2Fe-2S] cluster</name>
        <dbReference type="ChEBI" id="CHEBI:190135"/>
    </cofactor>
    <text evidence="12">Binds 1 [2Fe-2S] cluster per subunit.</text>
</comment>
<keyword evidence="15" id="KW-1185">Reference proteome</keyword>
<dbReference type="Gene3D" id="2.10.240.10">
    <property type="entry name" value="Dihydroorotate dehydrogenase, electron transfer subunit"/>
    <property type="match status" value="1"/>
</dbReference>
<comment type="function">
    <text evidence="11">Responsible for channeling the electrons from the oxidation of dihydroorotate from the FMN redox center in the PyrD type B subunit to the ultimate electron acceptor NAD(+).</text>
</comment>
<dbReference type="GO" id="GO:0009055">
    <property type="term" value="F:electron transfer activity"/>
    <property type="evidence" value="ECO:0007669"/>
    <property type="project" value="UniProtKB-UniRule"/>
</dbReference>
<dbReference type="UniPathway" id="UPA00070">
    <property type="reaction ID" value="UER00945"/>
</dbReference>
<keyword evidence="7 11" id="KW-0665">Pyrimidine biosynthesis</keyword>
<dbReference type="PROSITE" id="PS51384">
    <property type="entry name" value="FAD_FR"/>
    <property type="match status" value="1"/>
</dbReference>
<organism evidence="14 15">
    <name type="scientific">Thermococcus chitonophagus</name>
    <dbReference type="NCBI Taxonomy" id="54262"/>
    <lineage>
        <taxon>Archaea</taxon>
        <taxon>Methanobacteriati</taxon>
        <taxon>Methanobacteriota</taxon>
        <taxon>Thermococci</taxon>
        <taxon>Thermococcales</taxon>
        <taxon>Thermococcaceae</taxon>
        <taxon>Thermococcus</taxon>
    </lineage>
</organism>
<sequence length="246" mass="27723">MLERVRLKEVWEVAKNVRAFRFDKKLDFTPGQFIMTWLPGKGEKPFSLADRDLIVVKKVGKFTSELFNLKEGDYVWIRGPYGNGFFPVEGKVALIAGGIGIPPIYALAKYGNLEEKVLIYGARSKDELALLDIENYVDEVIITTDDGSQGIKGFPTDILEKRKGEFTQVYACGPEIMLKKVLEIMNYERVQISAERYMKCGIGVCGSCALGPYLVCRDGPVFRGEQLKNTEFGQYSRLPDGRKVKI</sequence>
<dbReference type="InterPro" id="IPR050353">
    <property type="entry name" value="PyrK_electron_transfer"/>
</dbReference>
<comment type="pathway">
    <text evidence="11">Pyrimidine metabolism; UMP biosynthesis via de novo pathway; orotate from (S)-dihydroorotate (NAD(+) route): step 1/1.</text>
</comment>
<dbReference type="PIRSF" id="PIRSF006816">
    <property type="entry name" value="Cyc3_hyd_g"/>
    <property type="match status" value="1"/>
</dbReference>
<dbReference type="InterPro" id="IPR008333">
    <property type="entry name" value="Cbr1-like_FAD-bd_dom"/>
</dbReference>
<accession>A0A2Z2N1J3</accession>
<evidence type="ECO:0000256" key="10">
    <source>
        <dbReference type="ARBA" id="ARBA00023014"/>
    </source>
</evidence>
<dbReference type="PANTHER" id="PTHR43513:SF3">
    <property type="entry name" value="DIHYDROOROTATE DEHYDROGENASE B (NAD(+)), ELECTRON TRANSFER SUBUNIT-RELATED"/>
    <property type="match status" value="1"/>
</dbReference>
<dbReference type="InterPro" id="IPR012165">
    <property type="entry name" value="Cyt_c3_hydrogenase_gsu"/>
</dbReference>
<comment type="cofactor">
    <cofactor evidence="11">
        <name>FAD</name>
        <dbReference type="ChEBI" id="CHEBI:57692"/>
    </cofactor>
    <text evidence="11">Binds 1 FAD per subunit.</text>
</comment>
<dbReference type="SUPFAM" id="SSF63380">
    <property type="entry name" value="Riboflavin synthase domain-like"/>
    <property type="match status" value="1"/>
</dbReference>
<dbReference type="GO" id="GO:0044205">
    <property type="term" value="P:'de novo' UMP biosynthetic process"/>
    <property type="evidence" value="ECO:0007669"/>
    <property type="project" value="UniProtKB-UniRule"/>
</dbReference>
<evidence type="ECO:0000313" key="15">
    <source>
        <dbReference type="Proteomes" id="UP000250189"/>
    </source>
</evidence>
<dbReference type="InterPro" id="IPR037117">
    <property type="entry name" value="Dihydroorotate_DH_ele_sf"/>
</dbReference>
<dbReference type="GO" id="GO:0050660">
    <property type="term" value="F:flavin adenine dinucleotide binding"/>
    <property type="evidence" value="ECO:0007669"/>
    <property type="project" value="InterPro"/>
</dbReference>
<dbReference type="Proteomes" id="UP000250189">
    <property type="component" value="Chromosome"/>
</dbReference>
<name>A0A2Z2N1J3_9EURY</name>
<evidence type="ECO:0000256" key="2">
    <source>
        <dbReference type="ARBA" id="ARBA00022448"/>
    </source>
</evidence>
<keyword evidence="2 11" id="KW-0813">Transport</keyword>
<dbReference type="InterPro" id="IPR039261">
    <property type="entry name" value="FNR_nucleotide-bd"/>
</dbReference>
<dbReference type="Pfam" id="PF00970">
    <property type="entry name" value="FAD_binding_6"/>
    <property type="match status" value="1"/>
</dbReference>
<dbReference type="GeneID" id="33321320"/>
<evidence type="ECO:0000256" key="1">
    <source>
        <dbReference type="ARBA" id="ARBA00006422"/>
    </source>
</evidence>
<dbReference type="OrthoDB" id="35401at2157"/>
<dbReference type="RefSeq" id="WP_068576280.1">
    <property type="nucleotide sequence ID" value="NZ_CP015193.1"/>
</dbReference>
<evidence type="ECO:0000256" key="8">
    <source>
        <dbReference type="ARBA" id="ARBA00022982"/>
    </source>
</evidence>
<dbReference type="InterPro" id="IPR017938">
    <property type="entry name" value="Riboflavin_synthase-like_b-brl"/>
</dbReference>
<proteinExistence type="inferred from homology"/>
<comment type="similarity">
    <text evidence="1 11">Belongs to the PyrK family.</text>
</comment>
<evidence type="ECO:0000256" key="12">
    <source>
        <dbReference type="PIRSR" id="PIRSR006816-2"/>
    </source>
</evidence>
<feature type="binding site" evidence="11 12">
    <location>
        <position position="200"/>
    </location>
    <ligand>
        <name>[2Fe-2S] cluster</name>
        <dbReference type="ChEBI" id="CHEBI:190135"/>
    </ligand>
</feature>
<dbReference type="GO" id="GO:0016491">
    <property type="term" value="F:oxidoreductase activity"/>
    <property type="evidence" value="ECO:0007669"/>
    <property type="project" value="InterPro"/>
</dbReference>
<protein>
    <recommendedName>
        <fullName evidence="11">Probable dihydroorotate dehydrogenase B (NAD(+)), electron transfer subunit</fullName>
    </recommendedName>
    <alternativeName>
        <fullName evidence="11">Dihydroorotate oxidase B, electron transfer subunit</fullName>
    </alternativeName>
</protein>
<dbReference type="Gene3D" id="2.40.30.10">
    <property type="entry name" value="Translation factors"/>
    <property type="match status" value="1"/>
</dbReference>
<evidence type="ECO:0000256" key="6">
    <source>
        <dbReference type="ARBA" id="ARBA00022827"/>
    </source>
</evidence>
<evidence type="ECO:0000259" key="13">
    <source>
        <dbReference type="PROSITE" id="PS51384"/>
    </source>
</evidence>
<dbReference type="PANTHER" id="PTHR43513">
    <property type="entry name" value="DIHYDROOROTATE DEHYDROGENASE B (NAD(+)), ELECTRON TRANSFER SUBUNIT"/>
    <property type="match status" value="1"/>
</dbReference>
<evidence type="ECO:0000256" key="9">
    <source>
        <dbReference type="ARBA" id="ARBA00023004"/>
    </source>
</evidence>
<gene>
    <name evidence="11" type="primary">pyrK</name>
    <name evidence="14" type="ORF">A3L04_02065</name>
</gene>
<keyword evidence="3 11" id="KW-0285">Flavoprotein</keyword>
<evidence type="ECO:0000256" key="3">
    <source>
        <dbReference type="ARBA" id="ARBA00022630"/>
    </source>
</evidence>
<dbReference type="AlphaFoldDB" id="A0A2Z2N1J3"/>
<keyword evidence="5 11" id="KW-0479">Metal-binding</keyword>
<evidence type="ECO:0000256" key="4">
    <source>
        <dbReference type="ARBA" id="ARBA00022714"/>
    </source>
</evidence>
<dbReference type="InterPro" id="IPR017927">
    <property type="entry name" value="FAD-bd_FR_type"/>
</dbReference>
<feature type="binding site" evidence="11 12">
    <location>
        <position position="205"/>
    </location>
    <ligand>
        <name>[2Fe-2S] cluster</name>
        <dbReference type="ChEBI" id="CHEBI:190135"/>
    </ligand>
</feature>
<dbReference type="CDD" id="cd06220">
    <property type="entry name" value="DHOD_e_trans_like2"/>
    <property type="match status" value="1"/>
</dbReference>
<keyword evidence="9 11" id="KW-0408">Iron</keyword>
<evidence type="ECO:0000256" key="5">
    <source>
        <dbReference type="ARBA" id="ARBA00022723"/>
    </source>
</evidence>
<dbReference type="InterPro" id="IPR023455">
    <property type="entry name" value="Dihydroorotate_DHASE_ETsu"/>
</dbReference>
<feature type="domain" description="FAD-binding FR-type" evidence="13">
    <location>
        <begin position="1"/>
        <end position="87"/>
    </location>
</feature>
<feature type="binding site" evidence="11 12">
    <location>
        <position position="208"/>
    </location>
    <ligand>
        <name>[2Fe-2S] cluster</name>
        <dbReference type="ChEBI" id="CHEBI:190135"/>
    </ligand>
</feature>
<dbReference type="SUPFAM" id="SSF52343">
    <property type="entry name" value="Ferredoxin reductase-like, C-terminal NADP-linked domain"/>
    <property type="match status" value="1"/>
</dbReference>
<comment type="cofactor">
    <cofactor evidence="11">
        <name>[2Fe-2S] cluster</name>
        <dbReference type="ChEBI" id="CHEBI:190135"/>
    </cofactor>
    <text evidence="11">Binds 1 [2Fe-2S] cluster per subunit.</text>
</comment>
<evidence type="ECO:0000313" key="14">
    <source>
        <dbReference type="EMBL" id="ASJ15945.1"/>
    </source>
</evidence>
<dbReference type="Pfam" id="PF10418">
    <property type="entry name" value="DHODB_Fe-S_bind"/>
    <property type="match status" value="1"/>
</dbReference>